<evidence type="ECO:0000256" key="4">
    <source>
        <dbReference type="ARBA" id="ARBA00022737"/>
    </source>
</evidence>
<keyword evidence="2" id="KW-0997">Cell inner membrane</keyword>
<dbReference type="Proteomes" id="UP001302652">
    <property type="component" value="Chromosome 2"/>
</dbReference>
<dbReference type="EMBL" id="CP136512">
    <property type="protein sequence ID" value="WOD15067.1"/>
    <property type="molecule type" value="Genomic_DNA"/>
</dbReference>
<keyword evidence="3" id="KW-0813">Transport</keyword>
<keyword evidence="10" id="KW-1185">Reference proteome</keyword>
<evidence type="ECO:0000256" key="6">
    <source>
        <dbReference type="ARBA" id="ARBA00022840"/>
    </source>
</evidence>
<dbReference type="PROSITE" id="PS50893">
    <property type="entry name" value="ABC_TRANSPORTER_2"/>
    <property type="match status" value="1"/>
</dbReference>
<dbReference type="RefSeq" id="WP_317015366.1">
    <property type="nucleotide sequence ID" value="NZ_CP136511.1"/>
</dbReference>
<protein>
    <submittedName>
        <fullName evidence="8">ATP-binding cassette domain-containing protein</fullName>
    </submittedName>
</protein>
<evidence type="ECO:0000313" key="9">
    <source>
        <dbReference type="EMBL" id="WOD15067.1"/>
    </source>
</evidence>
<proteinExistence type="predicted"/>
<evidence type="ECO:0000256" key="2">
    <source>
        <dbReference type="ARBA" id="ARBA00022519"/>
    </source>
</evidence>
<evidence type="ECO:0000256" key="5">
    <source>
        <dbReference type="ARBA" id="ARBA00022741"/>
    </source>
</evidence>
<name>A0ABZ0E928_9BURK</name>
<evidence type="ECO:0000259" key="7">
    <source>
        <dbReference type="PROSITE" id="PS50893"/>
    </source>
</evidence>
<evidence type="ECO:0000256" key="3">
    <source>
        <dbReference type="ARBA" id="ARBA00022597"/>
    </source>
</evidence>
<keyword evidence="4" id="KW-0677">Repeat</keyword>
<keyword evidence="3" id="KW-0762">Sugar transport</keyword>
<keyword evidence="1" id="KW-1003">Cell membrane</keyword>
<dbReference type="InterPro" id="IPR003439">
    <property type="entry name" value="ABC_transporter-like_ATP-bd"/>
</dbReference>
<dbReference type="SMART" id="SM00382">
    <property type="entry name" value="AAA"/>
    <property type="match status" value="1"/>
</dbReference>
<dbReference type="EMBL" id="CP136511">
    <property type="protein sequence ID" value="WOD13729.1"/>
    <property type="molecule type" value="Genomic_DNA"/>
</dbReference>
<keyword evidence="6 8" id="KW-0067">ATP-binding</keyword>
<dbReference type="InterPro" id="IPR050107">
    <property type="entry name" value="ABC_carbohydrate_import_ATPase"/>
</dbReference>
<dbReference type="PANTHER" id="PTHR43790">
    <property type="entry name" value="CARBOHYDRATE TRANSPORT ATP-BINDING PROTEIN MG119-RELATED"/>
    <property type="match status" value="1"/>
</dbReference>
<accession>A0ABZ0E928</accession>
<dbReference type="SUPFAM" id="SSF52540">
    <property type="entry name" value="P-loop containing nucleoside triphosphate hydrolases"/>
    <property type="match status" value="1"/>
</dbReference>
<dbReference type="Pfam" id="PF00005">
    <property type="entry name" value="ABC_tran"/>
    <property type="match status" value="1"/>
</dbReference>
<evidence type="ECO:0000313" key="10">
    <source>
        <dbReference type="Proteomes" id="UP001302652"/>
    </source>
</evidence>
<dbReference type="InterPro" id="IPR027417">
    <property type="entry name" value="P-loop_NTPase"/>
</dbReference>
<dbReference type="Gene3D" id="3.40.50.300">
    <property type="entry name" value="P-loop containing nucleotide triphosphate hydrolases"/>
    <property type="match status" value="1"/>
</dbReference>
<dbReference type="CDD" id="cd03216">
    <property type="entry name" value="ABC_Carb_Monos_I"/>
    <property type="match status" value="1"/>
</dbReference>
<dbReference type="PANTHER" id="PTHR43790:SF8">
    <property type="entry name" value="SUGAR ABC TRANSPORTER ATP-BINDING PROTEIN"/>
    <property type="match status" value="1"/>
</dbReference>
<dbReference type="InterPro" id="IPR003593">
    <property type="entry name" value="AAA+_ATPase"/>
</dbReference>
<reference evidence="8 10" key="1">
    <citation type="submission" date="2023-10" db="EMBL/GenBank/DDBJ databases">
        <title>Surface-active antibiotics is a multifunctional adaptation for post-fire microbes.</title>
        <authorList>
            <person name="Liu M.D."/>
            <person name="Du Y."/>
            <person name="Koupaei S.K."/>
            <person name="Kim N.R."/>
            <person name="Zhang W."/>
            <person name="Traxler M.F."/>
        </authorList>
    </citation>
    <scope>NUCLEOTIDE SEQUENCE [LARGE SCALE GENOMIC DNA]</scope>
    <source>
        <strain evidence="8 10">F3</strain>
    </source>
</reference>
<evidence type="ECO:0000256" key="1">
    <source>
        <dbReference type="ARBA" id="ARBA00022475"/>
    </source>
</evidence>
<feature type="domain" description="ABC transporter" evidence="7">
    <location>
        <begin position="16"/>
        <end position="251"/>
    </location>
</feature>
<organism evidence="8 10">
    <name type="scientific">Paraburkholderia kirstenboschensis</name>
    <dbReference type="NCBI Taxonomy" id="1245436"/>
    <lineage>
        <taxon>Bacteria</taxon>
        <taxon>Pseudomonadati</taxon>
        <taxon>Pseudomonadota</taxon>
        <taxon>Betaproteobacteria</taxon>
        <taxon>Burkholderiales</taxon>
        <taxon>Burkholderiaceae</taxon>
        <taxon>Paraburkholderia</taxon>
    </lineage>
</organism>
<keyword evidence="5" id="KW-0547">Nucleotide-binding</keyword>
<dbReference type="GO" id="GO:0005524">
    <property type="term" value="F:ATP binding"/>
    <property type="evidence" value="ECO:0007669"/>
    <property type="project" value="UniProtKB-KW"/>
</dbReference>
<gene>
    <name evidence="8" type="ORF">RW095_07075</name>
    <name evidence="9" type="ORF">RW095_17245</name>
</gene>
<keyword evidence="2" id="KW-0472">Membrane</keyword>
<evidence type="ECO:0000313" key="8">
    <source>
        <dbReference type="EMBL" id="WOD13729.1"/>
    </source>
</evidence>
<dbReference type="Proteomes" id="UP001302652">
    <property type="component" value="Chromosome 3"/>
</dbReference>
<sequence>MTDNSTKPPVPGKLVLSLRNISKHFGAVSALTDIELDVHAGEVVALVGDNGAGKSTLIKVLAGVHQPSSGTITFDGKEVTLANPAAALDLGIATVFQDLALCENLDVVANIFLGRELSPMRLDEVSMEMRAWTLLNELSARIPDVRDVVASLSGGQRQTVAIARSLLLDPKLIMLDEPTAALGVAQTAEVLNLIERVRDRGHAVIIISHNMEDVRAVADRIVVLRLGKNNGVFYPDSSNQELVAAITGATENAVSRRADRRQAQTNAEWEN</sequence>